<organism evidence="3 4">
    <name type="scientific">Cupriavidus agavae</name>
    <dbReference type="NCBI Taxonomy" id="1001822"/>
    <lineage>
        <taxon>Bacteria</taxon>
        <taxon>Pseudomonadati</taxon>
        <taxon>Pseudomonadota</taxon>
        <taxon>Betaproteobacteria</taxon>
        <taxon>Burkholderiales</taxon>
        <taxon>Burkholderiaceae</taxon>
        <taxon>Cupriavidus</taxon>
    </lineage>
</organism>
<dbReference type="Pfam" id="PF16220">
    <property type="entry name" value="DUF4880"/>
    <property type="match status" value="1"/>
</dbReference>
<dbReference type="InterPro" id="IPR012373">
    <property type="entry name" value="Ferrdict_sens_TM"/>
</dbReference>
<dbReference type="Gene3D" id="2.60.120.1440">
    <property type="match status" value="1"/>
</dbReference>
<dbReference type="PIRSF" id="PIRSF018266">
    <property type="entry name" value="FecR"/>
    <property type="match status" value="1"/>
</dbReference>
<dbReference type="InterPro" id="IPR006860">
    <property type="entry name" value="FecR"/>
</dbReference>
<proteinExistence type="predicted"/>
<sequence length="325" mass="35294">MIHTALPAPPCPPIDAAVTLRATEWMVALLGADATAQARADCANWRAEHPDHERAWQHLHAFSAALGNVPTAVARSALDRSGPSHPARRRALMLAVATLGAAGAWQLQRAMPLPTWGADHVTGIGERRQVRLADGTRVDLDTGSAIAVDYSDTERRVTLRAGAIAIETGSDPRQRPFRVATAQGLLRALGTRFTVRQEDGITAVSVQHGAVEVRPTDAPDVVAVLRAGERTRFTRLHIDTPEPADSADAAWTQGMLAVYDMRLDAFLTELSRYRRGRLACNEAAAGLRISGVFPLDDTDRIVAALPHLLPVDVQMWTRYWVLVRG</sequence>
<comment type="caution">
    <text evidence="3">The sequence shown here is derived from an EMBL/GenBank/DDBJ whole genome shotgun (WGS) entry which is preliminary data.</text>
</comment>
<dbReference type="Pfam" id="PF04773">
    <property type="entry name" value="FecR"/>
    <property type="match status" value="1"/>
</dbReference>
<gene>
    <name evidence="3" type="ORF">EV147_4618</name>
</gene>
<dbReference type="InterPro" id="IPR032623">
    <property type="entry name" value="FecR_N"/>
</dbReference>
<accession>A0A4Q7RF99</accession>
<evidence type="ECO:0000313" key="4">
    <source>
        <dbReference type="Proteomes" id="UP000291078"/>
    </source>
</evidence>
<dbReference type="PANTHER" id="PTHR30273:SF2">
    <property type="entry name" value="PROTEIN FECR"/>
    <property type="match status" value="1"/>
</dbReference>
<keyword evidence="4" id="KW-1185">Reference proteome</keyword>
<evidence type="ECO:0000313" key="3">
    <source>
        <dbReference type="EMBL" id="RZT30770.1"/>
    </source>
</evidence>
<evidence type="ECO:0000259" key="2">
    <source>
        <dbReference type="Pfam" id="PF16220"/>
    </source>
</evidence>
<reference evidence="3 4" key="1">
    <citation type="journal article" date="2015" name="Stand. Genomic Sci.">
        <title>Genomic Encyclopedia of Bacterial and Archaeal Type Strains, Phase III: the genomes of soil and plant-associated and newly described type strains.</title>
        <authorList>
            <person name="Whitman W.B."/>
            <person name="Woyke T."/>
            <person name="Klenk H.P."/>
            <person name="Zhou Y."/>
            <person name="Lilburn T.G."/>
            <person name="Beck B.J."/>
            <person name="De Vos P."/>
            <person name="Vandamme P."/>
            <person name="Eisen J.A."/>
            <person name="Garrity G."/>
            <person name="Hugenholtz P."/>
            <person name="Kyrpides N.C."/>
        </authorList>
    </citation>
    <scope>NUCLEOTIDE SEQUENCE [LARGE SCALE GENOMIC DNA]</scope>
    <source>
        <strain evidence="3 4">ASC-9842</strain>
    </source>
</reference>
<evidence type="ECO:0000259" key="1">
    <source>
        <dbReference type="Pfam" id="PF04773"/>
    </source>
</evidence>
<feature type="domain" description="FecR protein" evidence="1">
    <location>
        <begin position="119"/>
        <end position="212"/>
    </location>
</feature>
<protein>
    <submittedName>
        <fullName evidence="3">FecR family protein</fullName>
    </submittedName>
</protein>
<dbReference type="EMBL" id="SGXM01000010">
    <property type="protein sequence ID" value="RZT30770.1"/>
    <property type="molecule type" value="Genomic_DNA"/>
</dbReference>
<dbReference type="RefSeq" id="WP_198680338.1">
    <property type="nucleotide sequence ID" value="NZ_SGXM01000010.1"/>
</dbReference>
<name>A0A4Q7RF99_9BURK</name>
<feature type="domain" description="FecR N-terminal" evidence="2">
    <location>
        <begin position="22"/>
        <end position="60"/>
    </location>
</feature>
<dbReference type="Proteomes" id="UP000291078">
    <property type="component" value="Unassembled WGS sequence"/>
</dbReference>
<dbReference type="AlphaFoldDB" id="A0A4Q7RF99"/>
<dbReference type="PANTHER" id="PTHR30273">
    <property type="entry name" value="PERIPLASMIC SIGNAL SENSOR AND SIGMA FACTOR ACTIVATOR FECR-RELATED"/>
    <property type="match status" value="1"/>
</dbReference>
<dbReference type="GO" id="GO:0016989">
    <property type="term" value="F:sigma factor antagonist activity"/>
    <property type="evidence" value="ECO:0007669"/>
    <property type="project" value="TreeGrafter"/>
</dbReference>